<reference evidence="1 2" key="1">
    <citation type="submission" date="2020-08" db="EMBL/GenBank/DDBJ databases">
        <authorList>
            <person name="Koutsovoulos G."/>
            <person name="Danchin GJ E."/>
        </authorList>
    </citation>
    <scope>NUCLEOTIDE SEQUENCE [LARGE SCALE GENOMIC DNA]</scope>
</reference>
<sequence>MFRTENTEWEITTLNKFLMPKDAYNFVKALDRIIIACHGEKIFDEFNLNKELCFEEIITDFYDISLILFRNEEGKLGFKLIKKLKSENKINSFFIPINSLLWIRRIFAKIFEEFDGGSQKLKRIT</sequence>
<evidence type="ECO:0000313" key="1">
    <source>
        <dbReference type="EMBL" id="CAD2183338.1"/>
    </source>
</evidence>
<name>A0A6V7W9B5_MELEN</name>
<dbReference type="EMBL" id="CAJEWN010000465">
    <property type="protein sequence ID" value="CAD2183338.1"/>
    <property type="molecule type" value="Genomic_DNA"/>
</dbReference>
<comment type="caution">
    <text evidence="1">The sequence shown here is derived from an EMBL/GenBank/DDBJ whole genome shotgun (WGS) entry which is preliminary data.</text>
</comment>
<proteinExistence type="predicted"/>
<gene>
    <name evidence="1" type="ORF">MENT_LOCUS35626</name>
</gene>
<dbReference type="Proteomes" id="UP000580250">
    <property type="component" value="Unassembled WGS sequence"/>
</dbReference>
<dbReference type="AlphaFoldDB" id="A0A6V7W9B5"/>
<protein>
    <submittedName>
        <fullName evidence="1">Uncharacterized protein</fullName>
    </submittedName>
</protein>
<organism evidence="1 2">
    <name type="scientific">Meloidogyne enterolobii</name>
    <name type="common">Root-knot nematode worm</name>
    <name type="synonym">Meloidogyne mayaguensis</name>
    <dbReference type="NCBI Taxonomy" id="390850"/>
    <lineage>
        <taxon>Eukaryota</taxon>
        <taxon>Metazoa</taxon>
        <taxon>Ecdysozoa</taxon>
        <taxon>Nematoda</taxon>
        <taxon>Chromadorea</taxon>
        <taxon>Rhabditida</taxon>
        <taxon>Tylenchina</taxon>
        <taxon>Tylenchomorpha</taxon>
        <taxon>Tylenchoidea</taxon>
        <taxon>Meloidogynidae</taxon>
        <taxon>Meloidogyninae</taxon>
        <taxon>Meloidogyne</taxon>
    </lineage>
</organism>
<accession>A0A6V7W9B5</accession>
<evidence type="ECO:0000313" key="2">
    <source>
        <dbReference type="Proteomes" id="UP000580250"/>
    </source>
</evidence>